<gene>
    <name evidence="8" type="ORF">EI293_21900</name>
</gene>
<dbReference type="Proteomes" id="UP000270291">
    <property type="component" value="Unassembled WGS sequence"/>
</dbReference>
<comment type="similarity">
    <text evidence="1">Belongs to the N(4)/N(6)-methyltransferase family.</text>
</comment>
<dbReference type="EMBL" id="RWIU01000013">
    <property type="protein sequence ID" value="RSK38335.1"/>
    <property type="molecule type" value="Genomic_DNA"/>
</dbReference>
<evidence type="ECO:0000256" key="6">
    <source>
        <dbReference type="ARBA" id="ARBA00047942"/>
    </source>
</evidence>
<evidence type="ECO:0000256" key="2">
    <source>
        <dbReference type="ARBA" id="ARBA00011900"/>
    </source>
</evidence>
<comment type="caution">
    <text evidence="8">The sequence shown here is derived from an EMBL/GenBank/DDBJ whole genome shotgun (WGS) entry which is preliminary data.</text>
</comment>
<dbReference type="GO" id="GO:0008170">
    <property type="term" value="F:N-methyltransferase activity"/>
    <property type="evidence" value="ECO:0007669"/>
    <property type="project" value="InterPro"/>
</dbReference>
<feature type="domain" description="DNA methylase N-4/N-6" evidence="7">
    <location>
        <begin position="54"/>
        <end position="110"/>
    </location>
</feature>
<evidence type="ECO:0000256" key="3">
    <source>
        <dbReference type="ARBA" id="ARBA00022603"/>
    </source>
</evidence>
<keyword evidence="3" id="KW-0489">Methyltransferase</keyword>
<comment type="catalytic activity">
    <reaction evidence="6">
        <text>a 2'-deoxyadenosine in DNA + S-adenosyl-L-methionine = an N(6)-methyl-2'-deoxyadenosine in DNA + S-adenosyl-L-homocysteine + H(+)</text>
        <dbReference type="Rhea" id="RHEA:15197"/>
        <dbReference type="Rhea" id="RHEA-COMP:12418"/>
        <dbReference type="Rhea" id="RHEA-COMP:12419"/>
        <dbReference type="ChEBI" id="CHEBI:15378"/>
        <dbReference type="ChEBI" id="CHEBI:57856"/>
        <dbReference type="ChEBI" id="CHEBI:59789"/>
        <dbReference type="ChEBI" id="CHEBI:90615"/>
        <dbReference type="ChEBI" id="CHEBI:90616"/>
        <dbReference type="EC" id="2.1.1.72"/>
    </reaction>
</comment>
<evidence type="ECO:0000256" key="4">
    <source>
        <dbReference type="ARBA" id="ARBA00022679"/>
    </source>
</evidence>
<evidence type="ECO:0000256" key="1">
    <source>
        <dbReference type="ARBA" id="ARBA00006594"/>
    </source>
</evidence>
<keyword evidence="9" id="KW-1185">Reference proteome</keyword>
<evidence type="ECO:0000259" key="7">
    <source>
        <dbReference type="Pfam" id="PF01555"/>
    </source>
</evidence>
<protein>
    <recommendedName>
        <fullName evidence="2">site-specific DNA-methyltransferase (adenine-specific)</fullName>
        <ecNumber evidence="2">2.1.1.72</ecNumber>
    </recommendedName>
</protein>
<name>A0A428JW75_9BACT</name>
<evidence type="ECO:0000313" key="8">
    <source>
        <dbReference type="EMBL" id="RSK38335.1"/>
    </source>
</evidence>
<dbReference type="PROSITE" id="PS00092">
    <property type="entry name" value="N6_MTASE"/>
    <property type="match status" value="1"/>
</dbReference>
<dbReference type="GO" id="GO:0003677">
    <property type="term" value="F:DNA binding"/>
    <property type="evidence" value="ECO:0007669"/>
    <property type="project" value="InterPro"/>
</dbReference>
<reference evidence="8 9" key="1">
    <citation type="submission" date="2018-12" db="EMBL/GenBank/DDBJ databases">
        <authorList>
            <person name="Feng G."/>
            <person name="Zhu H."/>
        </authorList>
    </citation>
    <scope>NUCLEOTIDE SEQUENCE [LARGE SCALE GENOMIC DNA]</scope>
    <source>
        <strain evidence="8 9">LMG 26000</strain>
    </source>
</reference>
<organism evidence="8 9">
    <name type="scientific">Hymenobacter perfusus</name>
    <dbReference type="NCBI Taxonomy" id="1236770"/>
    <lineage>
        <taxon>Bacteria</taxon>
        <taxon>Pseudomonadati</taxon>
        <taxon>Bacteroidota</taxon>
        <taxon>Cytophagia</taxon>
        <taxon>Cytophagales</taxon>
        <taxon>Hymenobacteraceae</taxon>
        <taxon>Hymenobacter</taxon>
    </lineage>
</organism>
<dbReference type="InterPro" id="IPR002295">
    <property type="entry name" value="N4/N6-MTase_EcoPI_Mod-like"/>
</dbReference>
<dbReference type="InterPro" id="IPR002052">
    <property type="entry name" value="DNA_methylase_N6_adenine_CS"/>
</dbReference>
<dbReference type="InterPro" id="IPR002941">
    <property type="entry name" value="DNA_methylase_N4/N6"/>
</dbReference>
<evidence type="ECO:0000256" key="5">
    <source>
        <dbReference type="ARBA" id="ARBA00022691"/>
    </source>
</evidence>
<dbReference type="PRINTS" id="PR00506">
    <property type="entry name" value="D21N6MTFRASE"/>
</dbReference>
<dbReference type="GO" id="GO:0009007">
    <property type="term" value="F:site-specific DNA-methyltransferase (adenine-specific) activity"/>
    <property type="evidence" value="ECO:0007669"/>
    <property type="project" value="UniProtKB-EC"/>
</dbReference>
<dbReference type="InterPro" id="IPR029063">
    <property type="entry name" value="SAM-dependent_MTases_sf"/>
</dbReference>
<keyword evidence="5" id="KW-0949">S-adenosyl-L-methionine</keyword>
<accession>A0A428JW75</accession>
<dbReference type="Pfam" id="PF01555">
    <property type="entry name" value="N6_N4_Mtase"/>
    <property type="match status" value="1"/>
</dbReference>
<proteinExistence type="inferred from homology"/>
<keyword evidence="4" id="KW-0808">Transferase</keyword>
<sequence length="619" mass="69484">MPMTVETQLELDLKPVKEANLISASVKPIEHKVVEIPFSSNISAGKNTYVYDAHTYHTKVPPEGIKQVIEYYTNPGETVLDPFCGSGMTGVATVETGRRALLSDLSPAAVFIASNITRPLDADRYMQAVREAVDHFKEENRALYSTSCRTCSKPTPVNYTVWSYDVTCNSCHQEFSLFDAAKSEKADVKESKILPEFPCPHCNVIQKKRQLKRGAIKPVLVGYRCPTKGCTKGNKDTNASLNAEDLALLASIKEEGVPAGLWYPTDVFPKGMNTTQPIQAGITSVDKAYTPRALRAMAQLWNYASAIEDEEIKQKLLFTITSLYQRVTVFSEFRFWGGSGNIANYSVPAVMNEQNVFATFLRKAKTIESYFRTAPQLHRDVTARVQSATHLTYLADNSVDYVFTDPPFGSNINYSEMNFLWESWLQHKTETTHEAIVHKVQEKKMDDYQVLLTQAFAECKRVLKPGGWITIVFHNSSDKVWAALQNAIRNAGLQISGAQTFDKQHGTFKQFVSDNAVGYDIMVHCRKEVGDMIAMDSLAAPMTKADVSAFIGKALRSEDIYSVKFLHVNRKQEFDYRKLYAELLTTSISKSLIGIAFDEFRTLVDRELEILNPTKDLAH</sequence>
<dbReference type="Gene3D" id="3.40.50.150">
    <property type="entry name" value="Vaccinia Virus protein VP39"/>
    <property type="match status" value="2"/>
</dbReference>
<dbReference type="AlphaFoldDB" id="A0A428JW75"/>
<dbReference type="GO" id="GO:0032259">
    <property type="term" value="P:methylation"/>
    <property type="evidence" value="ECO:0007669"/>
    <property type="project" value="UniProtKB-KW"/>
</dbReference>
<dbReference type="SUPFAM" id="SSF53335">
    <property type="entry name" value="S-adenosyl-L-methionine-dependent methyltransferases"/>
    <property type="match status" value="1"/>
</dbReference>
<dbReference type="EC" id="2.1.1.72" evidence="2"/>
<evidence type="ECO:0000313" key="9">
    <source>
        <dbReference type="Proteomes" id="UP000270291"/>
    </source>
</evidence>
<dbReference type="RefSeq" id="WP_125440695.1">
    <property type="nucleotide sequence ID" value="NZ_RWIU01000013.1"/>
</dbReference>
<dbReference type="OrthoDB" id="1273118at2"/>